<keyword evidence="1" id="KW-0812">Transmembrane</keyword>
<comment type="caution">
    <text evidence="3">The sequence shown here is derived from an EMBL/GenBank/DDBJ whole genome shotgun (WGS) entry which is preliminary data.</text>
</comment>
<organism evidence="3 4">
    <name type="scientific">Rudanella paleaurantiibacter</name>
    <dbReference type="NCBI Taxonomy" id="2614655"/>
    <lineage>
        <taxon>Bacteria</taxon>
        <taxon>Pseudomonadati</taxon>
        <taxon>Bacteroidota</taxon>
        <taxon>Cytophagia</taxon>
        <taxon>Cytophagales</taxon>
        <taxon>Cytophagaceae</taxon>
        <taxon>Rudanella</taxon>
    </lineage>
</organism>
<feature type="domain" description="Bacterial Pleckstrin homology" evidence="2">
    <location>
        <begin position="68"/>
        <end position="167"/>
    </location>
</feature>
<gene>
    <name evidence="3" type="ORF">F5984_19530</name>
</gene>
<feature type="transmembrane region" description="Helical" evidence="1">
    <location>
        <begin position="31"/>
        <end position="64"/>
    </location>
</feature>
<dbReference type="Pfam" id="PF10882">
    <property type="entry name" value="bPH_5"/>
    <property type="match status" value="1"/>
</dbReference>
<sequence length="171" mass="19033">MSHTPFFIGRVDDGRCMKQYSVSLDNSAKVITGLVLALTVSLLAFGAFKPGVVLAIVMVICYGYQPQKYTLTPNTLTVVRLFGAVSFDLNKIREVQEIAPEQMKLSLRAFAVGGLFGYYGRFVNASLGRMTWYATRRSNYVLVRMADDRRIVLTPDEPKQLVADLSRLLAA</sequence>
<accession>A0A7J5TVK1</accession>
<keyword evidence="1" id="KW-1133">Transmembrane helix</keyword>
<dbReference type="InterPro" id="IPR027783">
    <property type="entry name" value="Bacterial_PH-related"/>
</dbReference>
<dbReference type="Proteomes" id="UP000488299">
    <property type="component" value="Unassembled WGS sequence"/>
</dbReference>
<evidence type="ECO:0000256" key="1">
    <source>
        <dbReference type="SAM" id="Phobius"/>
    </source>
</evidence>
<dbReference type="EMBL" id="WELI01000009">
    <property type="protein sequence ID" value="KAB7727953.1"/>
    <property type="molecule type" value="Genomic_DNA"/>
</dbReference>
<dbReference type="AlphaFoldDB" id="A0A7J5TVK1"/>
<keyword evidence="4" id="KW-1185">Reference proteome</keyword>
<evidence type="ECO:0000313" key="4">
    <source>
        <dbReference type="Proteomes" id="UP000488299"/>
    </source>
</evidence>
<evidence type="ECO:0000259" key="2">
    <source>
        <dbReference type="Pfam" id="PF10882"/>
    </source>
</evidence>
<proteinExistence type="predicted"/>
<keyword evidence="1" id="KW-0472">Membrane</keyword>
<evidence type="ECO:0000313" key="3">
    <source>
        <dbReference type="EMBL" id="KAB7727953.1"/>
    </source>
</evidence>
<name>A0A7J5TVK1_9BACT</name>
<reference evidence="3 4" key="1">
    <citation type="submission" date="2019-10" db="EMBL/GenBank/DDBJ databases">
        <title>Rudanella paleaurantiibacter sp. nov., isolated from sludge.</title>
        <authorList>
            <person name="Xu S.Q."/>
        </authorList>
    </citation>
    <scope>NUCLEOTIDE SEQUENCE [LARGE SCALE GENOMIC DNA]</scope>
    <source>
        <strain evidence="3 4">HX-22-17</strain>
    </source>
</reference>
<protein>
    <recommendedName>
        <fullName evidence="2">Bacterial Pleckstrin homology domain-containing protein</fullName>
    </recommendedName>
</protein>